<name>A0A5N6JPH5_9EURO</name>
<proteinExistence type="predicted"/>
<evidence type="ECO:0000313" key="2">
    <source>
        <dbReference type="Proteomes" id="UP000326289"/>
    </source>
</evidence>
<keyword evidence="2" id="KW-1185">Reference proteome</keyword>
<protein>
    <submittedName>
        <fullName evidence="1">Uncharacterized protein</fullName>
    </submittedName>
</protein>
<gene>
    <name evidence="1" type="ORF">BDV30DRAFT_6145</name>
</gene>
<dbReference type="Proteomes" id="UP000326289">
    <property type="component" value="Unassembled WGS sequence"/>
</dbReference>
<dbReference type="EMBL" id="ML732764">
    <property type="protein sequence ID" value="KAB8279753.1"/>
    <property type="molecule type" value="Genomic_DNA"/>
</dbReference>
<reference evidence="1 2" key="1">
    <citation type="submission" date="2019-04" db="EMBL/GenBank/DDBJ databases">
        <title>Fungal friends and foes A comparative genomics study of 23 Aspergillus species from section Flavi.</title>
        <authorList>
            <consortium name="DOE Joint Genome Institute"/>
            <person name="Kjaerbolling I."/>
            <person name="Vesth T.C."/>
            <person name="Frisvad J.C."/>
            <person name="Nybo J.L."/>
            <person name="Theobald S."/>
            <person name="Kildgaard S."/>
            <person name="Petersen T.I."/>
            <person name="Kuo A."/>
            <person name="Sato A."/>
            <person name="Lyhne E.K."/>
            <person name="Kogle M.E."/>
            <person name="Wiebenga A."/>
            <person name="Kun R.S."/>
            <person name="Lubbers R.J."/>
            <person name="Makela M.R."/>
            <person name="Barry K."/>
            <person name="Chovatia M."/>
            <person name="Clum A."/>
            <person name="Daum C."/>
            <person name="Haridas S."/>
            <person name="He G."/>
            <person name="LaButti K."/>
            <person name="Lipzen A."/>
            <person name="Mondo S."/>
            <person name="Pangilinan J."/>
            <person name="Riley R."/>
            <person name="Salamov A."/>
            <person name="Simmons B.A."/>
            <person name="Magnuson J.K."/>
            <person name="Henrissat B."/>
            <person name="Mortensen U.H."/>
            <person name="Larsen T.O."/>
            <person name="De vries R.P."/>
            <person name="Grigoriev I.V."/>
            <person name="Machida M."/>
            <person name="Baker S.E."/>
            <person name="Andersen M.R."/>
        </authorList>
    </citation>
    <scope>NUCLEOTIDE SEQUENCE [LARGE SCALE GENOMIC DNA]</scope>
    <source>
        <strain evidence="1 2">CBS 117635</strain>
    </source>
</reference>
<dbReference type="AlphaFoldDB" id="A0A5N6JPH5"/>
<evidence type="ECO:0000313" key="1">
    <source>
        <dbReference type="EMBL" id="KAB8279753.1"/>
    </source>
</evidence>
<accession>A0A5N6JPH5</accession>
<organism evidence="1 2">
    <name type="scientific">Aspergillus minisclerotigenes</name>
    <dbReference type="NCBI Taxonomy" id="656917"/>
    <lineage>
        <taxon>Eukaryota</taxon>
        <taxon>Fungi</taxon>
        <taxon>Dikarya</taxon>
        <taxon>Ascomycota</taxon>
        <taxon>Pezizomycotina</taxon>
        <taxon>Eurotiomycetes</taxon>
        <taxon>Eurotiomycetidae</taxon>
        <taxon>Eurotiales</taxon>
        <taxon>Aspergillaceae</taxon>
        <taxon>Aspergillus</taxon>
        <taxon>Aspergillus subgen. Circumdati</taxon>
    </lineage>
</organism>
<sequence length="171" mass="19203">MRRRICSPRYRSIHTRSAILPAMCRCCIPYLTVLLVFSTDSRSTSKDAAIIGRLAYRSGQPPCGTLTFNDPPIGSFLKPRPRVRSFQEPCHHRSWPPFASWPRVGLQFDESPCQLGRTAAPLGLGKSMTIWESLEALHVWPEEARRMVDAQAKPPLGTQASPELPTIFRST</sequence>